<dbReference type="GO" id="GO:0016020">
    <property type="term" value="C:membrane"/>
    <property type="evidence" value="ECO:0007669"/>
    <property type="project" value="UniProtKB-SubCell"/>
</dbReference>
<dbReference type="PANTHER" id="PTHR16166">
    <property type="entry name" value="VACUOLAR PROTEIN SORTING-ASSOCIATED PROTEIN VPS13"/>
    <property type="match status" value="1"/>
</dbReference>
<dbReference type="AlphaFoldDB" id="F4PXP2"/>
<comment type="similarity">
    <text evidence="2">Belongs to the VPS13 family.</text>
</comment>
<dbReference type="Proteomes" id="UP000007797">
    <property type="component" value="Unassembled WGS sequence"/>
</dbReference>
<reference evidence="8" key="1">
    <citation type="journal article" date="2011" name="Genome Res.">
        <title>Phylogeny-wide analysis of social amoeba genomes highlights ancient origins for complex intercellular communication.</title>
        <authorList>
            <person name="Heidel A.J."/>
            <person name="Lawal H.M."/>
            <person name="Felder M."/>
            <person name="Schilde C."/>
            <person name="Helps N.R."/>
            <person name="Tunggal B."/>
            <person name="Rivero F."/>
            <person name="John U."/>
            <person name="Schleicher M."/>
            <person name="Eichinger L."/>
            <person name="Platzer M."/>
            <person name="Noegel A.A."/>
            <person name="Schaap P."/>
            <person name="Gloeckner G."/>
        </authorList>
    </citation>
    <scope>NUCLEOTIDE SEQUENCE [LARGE SCALE GENOMIC DNA]</scope>
    <source>
        <strain evidence="8">SH3</strain>
    </source>
</reference>
<feature type="compositionally biased region" description="Low complexity" evidence="5">
    <location>
        <begin position="468"/>
        <end position="482"/>
    </location>
</feature>
<organism evidence="7 8">
    <name type="scientific">Cavenderia fasciculata</name>
    <name type="common">Slime mold</name>
    <name type="synonym">Dictyostelium fasciculatum</name>
    <dbReference type="NCBI Taxonomy" id="261658"/>
    <lineage>
        <taxon>Eukaryota</taxon>
        <taxon>Amoebozoa</taxon>
        <taxon>Evosea</taxon>
        <taxon>Eumycetozoa</taxon>
        <taxon>Dictyostelia</taxon>
        <taxon>Acytosteliales</taxon>
        <taxon>Cavenderiaceae</taxon>
        <taxon>Cavenderia</taxon>
    </lineage>
</organism>
<evidence type="ECO:0000256" key="1">
    <source>
        <dbReference type="ARBA" id="ARBA00004170"/>
    </source>
</evidence>
<evidence type="ECO:0000256" key="3">
    <source>
        <dbReference type="ARBA" id="ARBA00033718"/>
    </source>
</evidence>
<feature type="compositionally biased region" description="Basic and acidic residues" evidence="5">
    <location>
        <begin position="101"/>
        <end position="112"/>
    </location>
</feature>
<dbReference type="PROSITE" id="PS50119">
    <property type="entry name" value="ZF_BBOX"/>
    <property type="match status" value="1"/>
</dbReference>
<dbReference type="PROSITE" id="PS00338">
    <property type="entry name" value="SOMATOTROPIN_2"/>
    <property type="match status" value="1"/>
</dbReference>
<dbReference type="GO" id="GO:0006623">
    <property type="term" value="P:protein targeting to vacuole"/>
    <property type="evidence" value="ECO:0007669"/>
    <property type="project" value="TreeGrafter"/>
</dbReference>
<proteinExistence type="inferred from homology"/>
<dbReference type="OrthoDB" id="428159at2759"/>
<feature type="compositionally biased region" description="Basic and acidic residues" evidence="5">
    <location>
        <begin position="162"/>
        <end position="175"/>
    </location>
</feature>
<comment type="subcellular location">
    <subcellularLocation>
        <location evidence="1">Membrane</location>
        <topology evidence="1">Peripheral membrane protein</topology>
    </subcellularLocation>
</comment>
<feature type="region of interest" description="Disordered" evidence="5">
    <location>
        <begin position="445"/>
        <end position="540"/>
    </location>
</feature>
<protein>
    <recommendedName>
        <fullName evidence="6">B box-type domain-containing protein</fullName>
    </recommendedName>
</protein>
<dbReference type="GO" id="GO:0008270">
    <property type="term" value="F:zinc ion binding"/>
    <property type="evidence" value="ECO:0007669"/>
    <property type="project" value="UniProtKB-KW"/>
</dbReference>
<name>F4PXP2_CACFS</name>
<evidence type="ECO:0000256" key="4">
    <source>
        <dbReference type="PROSITE-ProRule" id="PRU00024"/>
    </source>
</evidence>
<comment type="function">
    <text evidence="3">Mediates the transfer of lipids between membranes at organelle contact sites.</text>
</comment>
<dbReference type="GO" id="GO:0005179">
    <property type="term" value="F:hormone activity"/>
    <property type="evidence" value="ECO:0007669"/>
    <property type="project" value="InterPro"/>
</dbReference>
<dbReference type="InterPro" id="IPR000315">
    <property type="entry name" value="Znf_B-box"/>
</dbReference>
<sequence length="540" mass="59672">MDMKVKKIDQNDIVECFNHDAHVDDYVKAVMFCCSCESYLCYNCDLAKHSNDDNKGLDMHIRIPISSLGDEEDDHDHNTVVGTKKNEEEEEKKRNSNKLLENAKGKEKEKRNSFSFKKKENVKEKEKEKEESVIAVEKDPFDENLVVGDSPFTLVDTDTNDNNEKTTDEQKQKEEKEIEGITLNLEGVGLKKEKEVTFNNMFEMNQRSNTCGLEEGEEDNEINAMDVPMSDSVEASNIVQGVVEGVIELGTGIADGVTGVIADPVNGARAEGVKGFFKGVGRGLSGVALKPVRGAAGLVGKVAEGVRNTPEAIFTPSHQHVDVIKEKEATHFLDGLYQGTLGLGKGIFEGVTGVVVEPIRGAQEKGGVGFIQGVGKGLLGVVCKPISGAMDFVSKPIEGLANTPQTIIDAIDERKMKKEALAKHKKQIQQEKDEKLMKDDMDQDDEYYLDDNHHNNQKNDTKLLDKQNNNNNNNNINNNNNGNGNGTPEQEKKKKFSPSMVGLSPKLTSRSESQKEFNEKWLSDNKSLGKDTISSTNFSK</sequence>
<evidence type="ECO:0000313" key="7">
    <source>
        <dbReference type="EMBL" id="EGG19552.1"/>
    </source>
</evidence>
<dbReference type="CDD" id="cd19799">
    <property type="entry name" value="Bbox2_MYCBP2"/>
    <property type="match status" value="1"/>
</dbReference>
<keyword evidence="4" id="KW-0862">Zinc</keyword>
<evidence type="ECO:0000313" key="8">
    <source>
        <dbReference type="Proteomes" id="UP000007797"/>
    </source>
</evidence>
<keyword evidence="8" id="KW-1185">Reference proteome</keyword>
<dbReference type="GO" id="GO:0005576">
    <property type="term" value="C:extracellular region"/>
    <property type="evidence" value="ECO:0007669"/>
    <property type="project" value="InterPro"/>
</dbReference>
<dbReference type="KEGG" id="dfa:DFA_00130"/>
<dbReference type="InterPro" id="IPR026847">
    <property type="entry name" value="VPS13"/>
</dbReference>
<dbReference type="GO" id="GO:0045053">
    <property type="term" value="P:protein retention in Golgi apparatus"/>
    <property type="evidence" value="ECO:0007669"/>
    <property type="project" value="TreeGrafter"/>
</dbReference>
<dbReference type="PANTHER" id="PTHR16166:SF93">
    <property type="entry name" value="INTERMEMBRANE LIPID TRANSFER PROTEIN VPS13"/>
    <property type="match status" value="1"/>
</dbReference>
<evidence type="ECO:0000256" key="2">
    <source>
        <dbReference type="ARBA" id="ARBA00006545"/>
    </source>
</evidence>
<feature type="compositionally biased region" description="Basic and acidic residues" evidence="5">
    <location>
        <begin position="512"/>
        <end position="529"/>
    </location>
</feature>
<feature type="compositionally biased region" description="Basic and acidic residues" evidence="5">
    <location>
        <begin position="450"/>
        <end position="465"/>
    </location>
</feature>
<dbReference type="OMA" id="HIRIPIS"/>
<keyword evidence="4" id="KW-0479">Metal-binding</keyword>
<dbReference type="GeneID" id="14871666"/>
<feature type="region of interest" description="Disordered" evidence="5">
    <location>
        <begin position="68"/>
        <end position="112"/>
    </location>
</feature>
<evidence type="ECO:0000256" key="5">
    <source>
        <dbReference type="SAM" id="MobiDB-lite"/>
    </source>
</evidence>
<evidence type="ECO:0000259" key="6">
    <source>
        <dbReference type="PROSITE" id="PS50119"/>
    </source>
</evidence>
<dbReference type="EMBL" id="GL883014">
    <property type="protein sequence ID" value="EGG19552.1"/>
    <property type="molecule type" value="Genomic_DNA"/>
</dbReference>
<accession>F4PXP2</accession>
<keyword evidence="4" id="KW-0863">Zinc-finger</keyword>
<dbReference type="RefSeq" id="XP_004357846.1">
    <property type="nucleotide sequence ID" value="XM_004357789.1"/>
</dbReference>
<gene>
    <name evidence="7" type="primary">vps13l</name>
    <name evidence="7" type="ORF">DFA_00130</name>
</gene>
<feature type="domain" description="B box-type" evidence="6">
    <location>
        <begin position="11"/>
        <end position="65"/>
    </location>
</feature>
<feature type="region of interest" description="Disordered" evidence="5">
    <location>
        <begin position="145"/>
        <end position="175"/>
    </location>
</feature>
<dbReference type="InterPro" id="IPR018116">
    <property type="entry name" value="Somatotropin_CS"/>
</dbReference>
<feature type="compositionally biased region" description="Basic and acidic residues" evidence="5">
    <location>
        <begin position="84"/>
        <end position="94"/>
    </location>
</feature>